<dbReference type="PANTHER" id="PTHR22961">
    <property type="entry name" value="SER/THR PROTEIN KINASE-TRB"/>
    <property type="match status" value="1"/>
</dbReference>
<dbReference type="GO" id="GO:0005524">
    <property type="term" value="F:ATP binding"/>
    <property type="evidence" value="ECO:0007669"/>
    <property type="project" value="InterPro"/>
</dbReference>
<accession>A0A9Q0M6E0</accession>
<reference evidence="3" key="1">
    <citation type="submission" date="2022-12" db="EMBL/GenBank/DDBJ databases">
        <title>Genome assemblies of Blomia tropicalis.</title>
        <authorList>
            <person name="Cui Y."/>
        </authorList>
    </citation>
    <scope>NUCLEOTIDE SEQUENCE</scope>
    <source>
        <tissue evidence="3">Adult mites</tissue>
    </source>
</reference>
<dbReference type="Proteomes" id="UP001142055">
    <property type="component" value="Chromosome 2"/>
</dbReference>
<dbReference type="AlphaFoldDB" id="A0A9Q0M6E0"/>
<sequence>MKRNLTLAFENNCFKNDKNWNHDEQLDSETIIDHHKDHILTKKKPVHFNDLNETETIIPKKTCQCNPYSPFIRAGPFILGTQLNDVQFVDLDQYIAKRVDETDPNRYFLLKIVVLPHRKEDESYSQRQAKLLLFNEYSVLSLLEDQNGVIHHKGLYMDYFYEEELTESPTEKTFDNIGGFDDTKYCTCISQSHIDDSTFNQPSLSSVGRESPTCNEHKSVDLNGTGNNNYSSKGQLMRRLILALECFIPHIYCSTVYPLPKLYSKFTTINAEYENLQEYVKRYKNIPELRALLIFKQIVNVIYDLHQRNIAHRDLRLENILFSHLSEKIVLVNFGLSRYVINDITRICDHRGSSAYISPDVLKRKPYNPKASDCWALGIIFYTMLFGKFPFYADSFPELFKKINSGQFTIPSNVHVWKNSFELAPLKTETHSIVISVETMNIIEALIVTDANKRLNITDLKYRIHRLLQYKYKMKDKLEKKRLLEKGRPTNDDLQVVPDINSAIQPTASKYERNSDSLSFKNSPINLAATAIHRLNQLVGETLTLQRLPSTPPPQPPTLTQLPFSTTHEQKNGILQLNTFEGIHHDHNYSQKELNKTRMNEQNTFLNYLQSKNVGESGTGLLSSVSMFSAQQGRFYYKDGLISIYSRKAKNNSGSLLLKHCSSTLDSMAIPSLANNGSSNSGRVTRQCSKGFVRLGSKMAKSNFSIHKIDGDIRPLNENEKNLFKQYTCRLNSQ</sequence>
<dbReference type="Pfam" id="PF00069">
    <property type="entry name" value="Pkinase"/>
    <property type="match status" value="1"/>
</dbReference>
<dbReference type="SMART" id="SM00220">
    <property type="entry name" value="S_TKc"/>
    <property type="match status" value="1"/>
</dbReference>
<dbReference type="InterPro" id="IPR011009">
    <property type="entry name" value="Kinase-like_dom_sf"/>
</dbReference>
<evidence type="ECO:0000259" key="2">
    <source>
        <dbReference type="PROSITE" id="PS50011"/>
    </source>
</evidence>
<feature type="region of interest" description="Disordered" evidence="1">
    <location>
        <begin position="201"/>
        <end position="226"/>
    </location>
</feature>
<dbReference type="PANTHER" id="PTHR22961:SF16">
    <property type="entry name" value="SERINE_THREONINE-PROTEIN KINASE 40"/>
    <property type="match status" value="1"/>
</dbReference>
<dbReference type="GO" id="GO:0004672">
    <property type="term" value="F:protein kinase activity"/>
    <property type="evidence" value="ECO:0007669"/>
    <property type="project" value="InterPro"/>
</dbReference>
<keyword evidence="4" id="KW-1185">Reference proteome</keyword>
<dbReference type="Gene3D" id="1.10.510.10">
    <property type="entry name" value="Transferase(Phosphotransferase) domain 1"/>
    <property type="match status" value="1"/>
</dbReference>
<evidence type="ECO:0000313" key="3">
    <source>
        <dbReference type="EMBL" id="KAJ6219772.1"/>
    </source>
</evidence>
<name>A0A9Q0M6E0_BLOTA</name>
<dbReference type="SUPFAM" id="SSF56112">
    <property type="entry name" value="Protein kinase-like (PK-like)"/>
    <property type="match status" value="1"/>
</dbReference>
<dbReference type="InterPro" id="IPR000719">
    <property type="entry name" value="Prot_kinase_dom"/>
</dbReference>
<organism evidence="3 4">
    <name type="scientific">Blomia tropicalis</name>
    <name type="common">Mite</name>
    <dbReference type="NCBI Taxonomy" id="40697"/>
    <lineage>
        <taxon>Eukaryota</taxon>
        <taxon>Metazoa</taxon>
        <taxon>Ecdysozoa</taxon>
        <taxon>Arthropoda</taxon>
        <taxon>Chelicerata</taxon>
        <taxon>Arachnida</taxon>
        <taxon>Acari</taxon>
        <taxon>Acariformes</taxon>
        <taxon>Sarcoptiformes</taxon>
        <taxon>Astigmata</taxon>
        <taxon>Glycyphagoidea</taxon>
        <taxon>Echimyopodidae</taxon>
        <taxon>Blomia</taxon>
    </lineage>
</organism>
<dbReference type="EMBL" id="JAPWDV010000002">
    <property type="protein sequence ID" value="KAJ6219772.1"/>
    <property type="molecule type" value="Genomic_DNA"/>
</dbReference>
<evidence type="ECO:0000256" key="1">
    <source>
        <dbReference type="SAM" id="MobiDB-lite"/>
    </source>
</evidence>
<feature type="domain" description="Protein kinase" evidence="2">
    <location>
        <begin position="169"/>
        <end position="468"/>
    </location>
</feature>
<proteinExistence type="predicted"/>
<gene>
    <name evidence="3" type="ORF">RDWZM_005584</name>
</gene>
<protein>
    <recommendedName>
        <fullName evidence="2">Protein kinase domain-containing protein</fullName>
    </recommendedName>
</protein>
<comment type="caution">
    <text evidence="3">The sequence shown here is derived from an EMBL/GenBank/DDBJ whole genome shotgun (WGS) entry which is preliminary data.</text>
</comment>
<dbReference type="PROSITE" id="PS50011">
    <property type="entry name" value="PROTEIN_KINASE_DOM"/>
    <property type="match status" value="1"/>
</dbReference>
<dbReference type="InterPro" id="IPR024104">
    <property type="entry name" value="Tribbles/Ser_Thr_kinase_40"/>
</dbReference>
<evidence type="ECO:0000313" key="4">
    <source>
        <dbReference type="Proteomes" id="UP001142055"/>
    </source>
</evidence>
<feature type="compositionally biased region" description="Polar residues" evidence="1">
    <location>
        <begin position="201"/>
        <end position="214"/>
    </location>
</feature>